<sequence length="84" mass="9621">MCLYEDMPIIRKFAIQGHAVPKTAHAPRGPFPPEVMNQSSVYYDADHGDSLHEALDDIRLFRCKDCGNILYEGELKEHLCEDEE</sequence>
<dbReference type="EMBL" id="LR798267">
    <property type="protein sequence ID" value="CAB5219416.1"/>
    <property type="molecule type" value="Genomic_DNA"/>
</dbReference>
<name>A0A6J7WND1_9CAUD</name>
<proteinExistence type="predicted"/>
<protein>
    <submittedName>
        <fullName evidence="1">Uncharacterized protein</fullName>
    </submittedName>
</protein>
<accession>A0A6J7WND1</accession>
<organism evidence="1">
    <name type="scientific">uncultured Caudovirales phage</name>
    <dbReference type="NCBI Taxonomy" id="2100421"/>
    <lineage>
        <taxon>Viruses</taxon>
        <taxon>Duplodnaviria</taxon>
        <taxon>Heunggongvirae</taxon>
        <taxon>Uroviricota</taxon>
        <taxon>Caudoviricetes</taxon>
        <taxon>Peduoviridae</taxon>
        <taxon>Maltschvirus</taxon>
        <taxon>Maltschvirus maltsch</taxon>
    </lineage>
</organism>
<reference evidence="1" key="1">
    <citation type="submission" date="2020-05" db="EMBL/GenBank/DDBJ databases">
        <authorList>
            <person name="Chiriac C."/>
            <person name="Salcher M."/>
            <person name="Ghai R."/>
            <person name="Kavagutti S V."/>
        </authorList>
    </citation>
    <scope>NUCLEOTIDE SEQUENCE</scope>
</reference>
<evidence type="ECO:0000313" key="1">
    <source>
        <dbReference type="EMBL" id="CAB5219416.1"/>
    </source>
</evidence>
<gene>
    <name evidence="1" type="ORF">UFOVP221_70</name>
</gene>